<protein>
    <submittedName>
        <fullName evidence="6">Bifunctional lytic transglycosylase/C40 family peptidase</fullName>
    </submittedName>
</protein>
<dbReference type="RefSeq" id="WP_358347565.1">
    <property type="nucleotide sequence ID" value="NZ_JBEZFP010000002.1"/>
</dbReference>
<comment type="similarity">
    <text evidence="1">Belongs to the peptidase C40 family.</text>
</comment>
<feature type="domain" description="NlpC/P60" evidence="5">
    <location>
        <begin position="181"/>
        <end position="303"/>
    </location>
</feature>
<reference evidence="6 7" key="1">
    <citation type="submission" date="2024-06" db="EMBL/GenBank/DDBJ databases">
        <title>The Natural Products Discovery Center: Release of the First 8490 Sequenced Strains for Exploring Actinobacteria Biosynthetic Diversity.</title>
        <authorList>
            <person name="Kalkreuter E."/>
            <person name="Kautsar S.A."/>
            <person name="Yang D."/>
            <person name="Bader C.D."/>
            <person name="Teijaro C.N."/>
            <person name="Fluegel L."/>
            <person name="Davis C.M."/>
            <person name="Simpson J.R."/>
            <person name="Lauterbach L."/>
            <person name="Steele A.D."/>
            <person name="Gui C."/>
            <person name="Meng S."/>
            <person name="Li G."/>
            <person name="Viehrig K."/>
            <person name="Ye F."/>
            <person name="Su P."/>
            <person name="Kiefer A.F."/>
            <person name="Nichols A."/>
            <person name="Cepeda A.J."/>
            <person name="Yan W."/>
            <person name="Fan B."/>
            <person name="Jiang Y."/>
            <person name="Adhikari A."/>
            <person name="Zheng C.-J."/>
            <person name="Schuster L."/>
            <person name="Cowan T.M."/>
            <person name="Smanski M.J."/>
            <person name="Chevrette M.G."/>
            <person name="De Carvalho L.P.S."/>
            <person name="Shen B."/>
        </authorList>
    </citation>
    <scope>NUCLEOTIDE SEQUENCE [LARGE SCALE GENOMIC DNA]</scope>
    <source>
        <strain evidence="6 7">NPDC048946</strain>
    </source>
</reference>
<keyword evidence="4" id="KW-0788">Thiol protease</keyword>
<dbReference type="Pfam" id="PF00877">
    <property type="entry name" value="NLPC_P60"/>
    <property type="match status" value="1"/>
</dbReference>
<dbReference type="Proteomes" id="UP001551482">
    <property type="component" value="Unassembled WGS sequence"/>
</dbReference>
<keyword evidence="2" id="KW-0645">Protease</keyword>
<dbReference type="InterPro" id="IPR051794">
    <property type="entry name" value="PG_Endopeptidase_C40"/>
</dbReference>
<accession>A0ABV3DAC8</accession>
<sequence>MGKAVTIVLATLLLGIVLVAAMAASLVGMVGRLFTGFVPGANASAQASSDIPADYLTLYQQAAATCPGLPWAVLAAIGKIESDHGRAPDLVSDAGALGPMQFIADTWAQYGQGGSVWKPADAIPAAARYLCASGARDGKDIRGAIFAYNHADWYVDKVLTQAAAYTAAPSSMPGSNAGSESQSAAIAIAFARAQIGTPYVWGGDGPTEGGFDCSGLTKAAYAAAGITIPRVAQDQFRAGPQVPYGAPLLPGDLVFYGTATNIHHVGIYTGNGLMIDAPHPGALTRETRFRWPGDDYFGASRPGK</sequence>
<dbReference type="Gene3D" id="3.90.1720.10">
    <property type="entry name" value="endopeptidase domain like (from Nostoc punctiforme)"/>
    <property type="match status" value="1"/>
</dbReference>
<dbReference type="InterPro" id="IPR008258">
    <property type="entry name" value="Transglycosylase_SLT_dom_1"/>
</dbReference>
<keyword evidence="7" id="KW-1185">Reference proteome</keyword>
<evidence type="ECO:0000256" key="3">
    <source>
        <dbReference type="ARBA" id="ARBA00022801"/>
    </source>
</evidence>
<evidence type="ECO:0000256" key="2">
    <source>
        <dbReference type="ARBA" id="ARBA00022670"/>
    </source>
</evidence>
<evidence type="ECO:0000313" key="6">
    <source>
        <dbReference type="EMBL" id="MEU8132172.1"/>
    </source>
</evidence>
<dbReference type="InterPro" id="IPR000064">
    <property type="entry name" value="NLP_P60_dom"/>
</dbReference>
<evidence type="ECO:0000256" key="1">
    <source>
        <dbReference type="ARBA" id="ARBA00007074"/>
    </source>
</evidence>
<dbReference type="InterPro" id="IPR038765">
    <property type="entry name" value="Papain-like_cys_pep_sf"/>
</dbReference>
<dbReference type="InterPro" id="IPR023346">
    <property type="entry name" value="Lysozyme-like_dom_sf"/>
</dbReference>
<proteinExistence type="inferred from homology"/>
<dbReference type="Gene3D" id="1.10.530.10">
    <property type="match status" value="1"/>
</dbReference>
<evidence type="ECO:0000256" key="4">
    <source>
        <dbReference type="ARBA" id="ARBA00022807"/>
    </source>
</evidence>
<dbReference type="PANTHER" id="PTHR47359">
    <property type="entry name" value="PEPTIDOGLYCAN DL-ENDOPEPTIDASE CWLO"/>
    <property type="match status" value="1"/>
</dbReference>
<dbReference type="Pfam" id="PF01464">
    <property type="entry name" value="SLT"/>
    <property type="match status" value="1"/>
</dbReference>
<evidence type="ECO:0000313" key="7">
    <source>
        <dbReference type="Proteomes" id="UP001551482"/>
    </source>
</evidence>
<dbReference type="SUPFAM" id="SSF53955">
    <property type="entry name" value="Lysozyme-like"/>
    <property type="match status" value="1"/>
</dbReference>
<dbReference type="PROSITE" id="PS51935">
    <property type="entry name" value="NLPC_P60"/>
    <property type="match status" value="1"/>
</dbReference>
<name>A0ABV3DAC8_9ACTN</name>
<evidence type="ECO:0000259" key="5">
    <source>
        <dbReference type="PROSITE" id="PS51935"/>
    </source>
</evidence>
<dbReference type="SUPFAM" id="SSF54001">
    <property type="entry name" value="Cysteine proteinases"/>
    <property type="match status" value="1"/>
</dbReference>
<gene>
    <name evidence="6" type="ORF">AB0C36_01545</name>
</gene>
<dbReference type="EMBL" id="JBEZFP010000002">
    <property type="protein sequence ID" value="MEU8132172.1"/>
    <property type="molecule type" value="Genomic_DNA"/>
</dbReference>
<comment type="caution">
    <text evidence="6">The sequence shown here is derived from an EMBL/GenBank/DDBJ whole genome shotgun (WGS) entry which is preliminary data.</text>
</comment>
<organism evidence="6 7">
    <name type="scientific">Streptodolium elevatio</name>
    <dbReference type="NCBI Taxonomy" id="3157996"/>
    <lineage>
        <taxon>Bacteria</taxon>
        <taxon>Bacillati</taxon>
        <taxon>Actinomycetota</taxon>
        <taxon>Actinomycetes</taxon>
        <taxon>Kitasatosporales</taxon>
        <taxon>Streptomycetaceae</taxon>
        <taxon>Streptodolium</taxon>
    </lineage>
</organism>
<dbReference type="CDD" id="cd13399">
    <property type="entry name" value="Slt35-like"/>
    <property type="match status" value="1"/>
</dbReference>
<keyword evidence="3" id="KW-0378">Hydrolase</keyword>
<dbReference type="PANTHER" id="PTHR47359:SF3">
    <property type="entry name" value="NLP_P60 DOMAIN-CONTAINING PROTEIN-RELATED"/>
    <property type="match status" value="1"/>
</dbReference>